<dbReference type="PANTHER" id="PTHR46268:SF6">
    <property type="entry name" value="UNIVERSAL STRESS PROTEIN UP12"/>
    <property type="match status" value="1"/>
</dbReference>
<proteinExistence type="inferred from homology"/>
<dbReference type="RefSeq" id="WP_203990284.1">
    <property type="nucleotide sequence ID" value="NZ_BOPG01000012.1"/>
</dbReference>
<dbReference type="PRINTS" id="PR01438">
    <property type="entry name" value="UNVRSLSTRESS"/>
</dbReference>
<keyword evidence="4" id="KW-1185">Reference proteome</keyword>
<name>A0A8J4E070_9ACTN</name>
<dbReference type="PANTHER" id="PTHR46268">
    <property type="entry name" value="STRESS RESPONSE PROTEIN NHAX"/>
    <property type="match status" value="1"/>
</dbReference>
<evidence type="ECO:0000313" key="4">
    <source>
        <dbReference type="Proteomes" id="UP000612585"/>
    </source>
</evidence>
<accession>A0A8J4E070</accession>
<evidence type="ECO:0000256" key="1">
    <source>
        <dbReference type="ARBA" id="ARBA00008791"/>
    </source>
</evidence>
<evidence type="ECO:0000313" key="3">
    <source>
        <dbReference type="EMBL" id="GIJ54732.1"/>
    </source>
</evidence>
<dbReference type="InterPro" id="IPR014729">
    <property type="entry name" value="Rossmann-like_a/b/a_fold"/>
</dbReference>
<protein>
    <submittedName>
        <fullName evidence="3">Universal stress protein</fullName>
    </submittedName>
</protein>
<feature type="domain" description="UspA" evidence="2">
    <location>
        <begin position="115"/>
        <end position="246"/>
    </location>
</feature>
<comment type="similarity">
    <text evidence="1">Belongs to the universal stress protein A family.</text>
</comment>
<dbReference type="SUPFAM" id="SSF52402">
    <property type="entry name" value="Adenine nucleotide alpha hydrolases-like"/>
    <property type="match status" value="2"/>
</dbReference>
<evidence type="ECO:0000259" key="2">
    <source>
        <dbReference type="Pfam" id="PF00582"/>
    </source>
</evidence>
<dbReference type="InterPro" id="IPR006015">
    <property type="entry name" value="Universal_stress_UspA"/>
</dbReference>
<comment type="caution">
    <text evidence="3">The sequence shown here is derived from an EMBL/GenBank/DDBJ whole genome shotgun (WGS) entry which is preliminary data.</text>
</comment>
<dbReference type="Gene3D" id="3.40.50.620">
    <property type="entry name" value="HUPs"/>
    <property type="match status" value="2"/>
</dbReference>
<sequence>MRKTDIVVGVDGSPASWDALYWAVHEAYRWRADLHVVTVDTRSTDDRLARMVADARRLEPSVRITGHLIRGGGVAALRCRMLVVGGAGGFSAEIAAHATVPVVVVRGRLGSEESPIVIGVDGSAGAEAALAVGLGEARLRGSTVIAAFAYGSAGHPWLGRPLGGGSVHCSAYAAVETAVTPWQDKFPWVSVETMTTAEQPLPVLTGLSSHAQLLVVGAQGHDASESLGSVPARLMHRAHCPVMIVR</sequence>
<dbReference type="EMBL" id="BOPG01000012">
    <property type="protein sequence ID" value="GIJ54732.1"/>
    <property type="molecule type" value="Genomic_DNA"/>
</dbReference>
<reference evidence="3" key="1">
    <citation type="submission" date="2021-01" db="EMBL/GenBank/DDBJ databases">
        <title>Whole genome shotgun sequence of Virgisporangium aurantiacum NBRC 16421.</title>
        <authorList>
            <person name="Komaki H."/>
            <person name="Tamura T."/>
        </authorList>
    </citation>
    <scope>NUCLEOTIDE SEQUENCE</scope>
    <source>
        <strain evidence="3">NBRC 16421</strain>
    </source>
</reference>
<dbReference type="AlphaFoldDB" id="A0A8J4E070"/>
<organism evidence="3 4">
    <name type="scientific">Virgisporangium aurantiacum</name>
    <dbReference type="NCBI Taxonomy" id="175570"/>
    <lineage>
        <taxon>Bacteria</taxon>
        <taxon>Bacillati</taxon>
        <taxon>Actinomycetota</taxon>
        <taxon>Actinomycetes</taxon>
        <taxon>Micromonosporales</taxon>
        <taxon>Micromonosporaceae</taxon>
        <taxon>Virgisporangium</taxon>
    </lineage>
</organism>
<dbReference type="Proteomes" id="UP000612585">
    <property type="component" value="Unassembled WGS sequence"/>
</dbReference>
<dbReference type="Pfam" id="PF00582">
    <property type="entry name" value="Usp"/>
    <property type="match status" value="2"/>
</dbReference>
<feature type="domain" description="UspA" evidence="2">
    <location>
        <begin position="6"/>
        <end position="58"/>
    </location>
</feature>
<gene>
    <name evidence="3" type="ORF">Vau01_022480</name>
</gene>
<dbReference type="InterPro" id="IPR006016">
    <property type="entry name" value="UspA"/>
</dbReference>